<keyword evidence="3" id="KW-1185">Reference proteome</keyword>
<gene>
    <name evidence="2" type="ORF">UFB30_00340</name>
</gene>
<dbReference type="InterPro" id="IPR018891">
    <property type="entry name" value="AIPR_C"/>
</dbReference>
<dbReference type="RefSeq" id="WP_322419682.1">
    <property type="nucleotide sequence ID" value="NZ_JAXQNN010000001.1"/>
</dbReference>
<protein>
    <submittedName>
        <fullName evidence="2">AIPR family protein</fullName>
    </submittedName>
</protein>
<evidence type="ECO:0000313" key="3">
    <source>
        <dbReference type="Proteomes" id="UP001292084"/>
    </source>
</evidence>
<feature type="domain" description="Abortive phage infection protein C-terminal" evidence="1">
    <location>
        <begin position="275"/>
        <end position="560"/>
    </location>
</feature>
<accession>A0ABU5KIS2</accession>
<sequence length="603" mass="70117">MAKATKVNHPIISSYLEDFARNYGISKNKAKDEHALFEKFINDLILKVYGNDVNANFESMETGTAFGIDGVAIFVNDRLIESEEDFDYICEHAKKIDVNFIFTQAKVSTNFDRTQIQDFFMGVLRFFNLEKCEINELKDQWEISKYIYNKSNKFKELPSIDLYFATLSNNEIDFKDIHMKSTLDKGIHDLINKVMFNDQRISFKPLGLKKIMELYRKLDSNLEIKFNLDKQPVPYPIDPTKKVSSGYYGLIRLESLFDILTDKIDGEIKLKKGIFEDNIRDYLGSDDNIDVNSNMTKEITGSKAHLFGLLNNGITIIADDVSIVTTEATLTNYQIVNGCQTSNVLFESRENINAENIYIPIRLIGTTDEETKHAIIKATNSQTSLKPEQLAALKIEQKDIEEYYRVKRIRNKFDLYYERRTEQYRNEEIQKIKIINIPFQIKATSAMFLDLPHEVSGQYGKVEKSTRGKMFQSSDYLNVYYVSGLAWYRVDAFIRNTEEGKLFRRARWHIMMLFKYFIESQYLDYTDLEINKNAESVSNKIEKILLDDAQSTQLIEQAVNTIKDYLEENGISDISEDRKLFERKETTEGLKSFLVKSNDRVTQ</sequence>
<organism evidence="2 3">
    <name type="scientific">Jeotgalibacillus haloalkalitolerans</name>
    <dbReference type="NCBI Taxonomy" id="3104292"/>
    <lineage>
        <taxon>Bacteria</taxon>
        <taxon>Bacillati</taxon>
        <taxon>Bacillota</taxon>
        <taxon>Bacilli</taxon>
        <taxon>Bacillales</taxon>
        <taxon>Caryophanaceae</taxon>
        <taxon>Jeotgalibacillus</taxon>
    </lineage>
</organism>
<name>A0ABU5KIS2_9BACL</name>
<comment type="caution">
    <text evidence="2">The sequence shown here is derived from an EMBL/GenBank/DDBJ whole genome shotgun (WGS) entry which is preliminary data.</text>
</comment>
<dbReference type="Proteomes" id="UP001292084">
    <property type="component" value="Unassembled WGS sequence"/>
</dbReference>
<proteinExistence type="predicted"/>
<reference evidence="2 3" key="1">
    <citation type="submission" date="2023-12" db="EMBL/GenBank/DDBJ databases">
        <title>Jeotgalibacillus haloalkaliphilus sp. nov., a novel salt-tolerant bacteria, isolated from the estuary of the Fenhe River into the Yellow River.</title>
        <authorList>
            <person name="Li Y."/>
        </authorList>
    </citation>
    <scope>NUCLEOTIDE SEQUENCE [LARGE SCALE GENOMIC DNA]</scope>
    <source>
        <strain evidence="2 3">HH7-29</strain>
    </source>
</reference>
<dbReference type="EMBL" id="JAXQNN010000001">
    <property type="protein sequence ID" value="MDZ5710640.1"/>
    <property type="molecule type" value="Genomic_DNA"/>
</dbReference>
<evidence type="ECO:0000259" key="1">
    <source>
        <dbReference type="Pfam" id="PF10592"/>
    </source>
</evidence>
<dbReference type="Pfam" id="PF10592">
    <property type="entry name" value="AIPR"/>
    <property type="match status" value="1"/>
</dbReference>
<evidence type="ECO:0000313" key="2">
    <source>
        <dbReference type="EMBL" id="MDZ5710640.1"/>
    </source>
</evidence>